<evidence type="ECO:0000313" key="3">
    <source>
        <dbReference type="Proteomes" id="UP000553209"/>
    </source>
</evidence>
<accession>A0A7X6MG04</accession>
<reference evidence="2 3" key="1">
    <citation type="submission" date="2020-04" db="EMBL/GenBank/DDBJ databases">
        <title>MicrobeNet Type strains.</title>
        <authorList>
            <person name="Nicholson A.C."/>
        </authorList>
    </citation>
    <scope>NUCLEOTIDE SEQUENCE [LARGE SCALE GENOMIC DNA]</scope>
    <source>
        <strain evidence="2 3">ATCC 23612</strain>
    </source>
</reference>
<feature type="compositionally biased region" description="Pro residues" evidence="1">
    <location>
        <begin position="467"/>
        <end position="482"/>
    </location>
</feature>
<protein>
    <submittedName>
        <fullName evidence="2">PD-(D/E)XK nuclease family protein</fullName>
    </submittedName>
</protein>
<feature type="compositionally biased region" description="Polar residues" evidence="1">
    <location>
        <begin position="649"/>
        <end position="658"/>
    </location>
</feature>
<comment type="caution">
    <text evidence="2">The sequence shown here is derived from an EMBL/GenBank/DDBJ whole genome shotgun (WGS) entry which is preliminary data.</text>
</comment>
<organism evidence="2 3">
    <name type="scientific">Nocardiopsis alborubida</name>
    <dbReference type="NCBI Taxonomy" id="146802"/>
    <lineage>
        <taxon>Bacteria</taxon>
        <taxon>Bacillati</taxon>
        <taxon>Actinomycetota</taxon>
        <taxon>Actinomycetes</taxon>
        <taxon>Streptosporangiales</taxon>
        <taxon>Nocardiopsidaceae</taxon>
        <taxon>Nocardiopsis</taxon>
    </lineage>
</organism>
<dbReference type="EMBL" id="JAAXPG010000023">
    <property type="protein sequence ID" value="NKZ00365.1"/>
    <property type="molecule type" value="Genomic_DNA"/>
</dbReference>
<dbReference type="RefSeq" id="WP_061081642.1">
    <property type="nucleotide sequence ID" value="NZ_JAAXPG010000023.1"/>
</dbReference>
<keyword evidence="3" id="KW-1185">Reference proteome</keyword>
<feature type="compositionally biased region" description="Gly residues" evidence="1">
    <location>
        <begin position="491"/>
        <end position="504"/>
    </location>
</feature>
<dbReference type="Proteomes" id="UP000553209">
    <property type="component" value="Unassembled WGS sequence"/>
</dbReference>
<feature type="region of interest" description="Disordered" evidence="1">
    <location>
        <begin position="458"/>
        <end position="519"/>
    </location>
</feature>
<name>A0A7X6MG04_9ACTN</name>
<evidence type="ECO:0000256" key="1">
    <source>
        <dbReference type="SAM" id="MobiDB-lite"/>
    </source>
</evidence>
<evidence type="ECO:0000313" key="2">
    <source>
        <dbReference type="EMBL" id="NKZ00365.1"/>
    </source>
</evidence>
<feature type="region of interest" description="Disordered" evidence="1">
    <location>
        <begin position="369"/>
        <end position="390"/>
    </location>
</feature>
<gene>
    <name evidence="2" type="ORF">HGB44_22210</name>
</gene>
<feature type="region of interest" description="Disordered" evidence="1">
    <location>
        <begin position="627"/>
        <end position="658"/>
    </location>
</feature>
<proteinExistence type="predicted"/>
<dbReference type="AlphaFoldDB" id="A0A7X6MG04"/>
<sequence>MPDHTTGGPVPIPTVRVFSGSATLAAGGCPAHRRISADLSLGADPPPRDTPGAVLDAVLDLVEHAGMALEEACAHLAAPGGPGRVPPGRRLTPPHAGLLAWVRHAARCYLESLAGDGGRGGLRRAPVFDFWVRQYLPVPGSPNSRPYEVCARGRRYSYVRGSDRVRELRIPVTGAAGEGARSRAEVAVAAYVLATGTPVDRDACAARPGRYRGGAPYPMRGHRGAAEVRPPDRVRVVEASCLDSSTAVLYDGSAAEAGEAFASAGREGLRSALVGGARSPGGDCLACAGRCGCGRLPRAPGLLGPHGGPWPRRSWSVSLGLRHRDCPARSHFHALGLPADPGAEPAPLRRDRAVRAWLERLHRRLPRRPCTAGDLPGDRSAWSAGGRRLEGEQARRGADMIAAHVGVCPLRGLASGSHVRVGHTLAADDTRADVLVLARAEVLHHRGRSWVYRAVTTTDGAPAPAGGGPPPAEGPPSPGGEPPPRDDGTPDPGGGAAPASGGGAPLPEGDWPDPGKDALSGDEEALLAAEPRLALAVGLFACGALPAGPDSAVELEVLSPRGASVRSLDPGSARVRTAARRVVHELAAPWYDDASHPPTPGEVCRDCPYRRWCPATDALCVLHDPDVRSLDRHGGTGPGPVRDPPSDQAAGSPSSAKR</sequence>